<evidence type="ECO:0000256" key="3">
    <source>
        <dbReference type="ARBA" id="ARBA00023125"/>
    </source>
</evidence>
<gene>
    <name evidence="6" type="ORF">PPNSA23_40600</name>
</gene>
<accession>A0ABQ0H5E1</accession>
<name>A0ABQ0H5E1_9HYPH</name>
<keyword evidence="7" id="KW-1185">Reference proteome</keyword>
<dbReference type="InterPro" id="IPR036388">
    <property type="entry name" value="WH-like_DNA-bd_sf"/>
</dbReference>
<dbReference type="Gene3D" id="3.40.50.1360">
    <property type="match status" value="1"/>
</dbReference>
<dbReference type="SUPFAM" id="SSF100950">
    <property type="entry name" value="NagB/RpiA/CoA transferase-like"/>
    <property type="match status" value="1"/>
</dbReference>
<protein>
    <submittedName>
        <fullName evidence="6">Sugar-binding transcriptional regulator</fullName>
    </submittedName>
</protein>
<evidence type="ECO:0000256" key="2">
    <source>
        <dbReference type="ARBA" id="ARBA00023015"/>
    </source>
</evidence>
<evidence type="ECO:0000256" key="1">
    <source>
        <dbReference type="ARBA" id="ARBA00010466"/>
    </source>
</evidence>
<dbReference type="PANTHER" id="PTHR34294">
    <property type="entry name" value="TRANSCRIPTIONAL REGULATOR-RELATED"/>
    <property type="match status" value="1"/>
</dbReference>
<keyword evidence="4" id="KW-0804">Transcription</keyword>
<comment type="similarity">
    <text evidence="1">Belongs to the SorC transcriptional regulatory family.</text>
</comment>
<feature type="domain" description="Sugar-binding" evidence="5">
    <location>
        <begin position="53"/>
        <end position="307"/>
    </location>
</feature>
<sequence>MNELMVKAAWLYHVEGLTQAQIAERMNLTRRRVNELLSAASATGLVRVTFTSPLAENVELEGALCEAFGLDDAAVVSTPEDQGLLHAVLGRAAAAFLDRIIEVRQPRSIGVGWGATLRQTVQHMTRRQMPHLEVCSMMGGLTRGAEINTFDIVRNFAELLGAKCHYFAAPIYADSEGSRNLIVAQPVFRELLEKAASVDLSVLSVGDATAKSLQVKYGLPAGADIRELAASGAVGDLLGRYIDEEGQPVRHPLNGQVISPDLEDYRKVETRIIASGGTHKRRVIAASLGGKLATALVTDADTARWLLSRGR</sequence>
<dbReference type="InterPro" id="IPR007324">
    <property type="entry name" value="Sugar-bd_dom_put"/>
</dbReference>
<dbReference type="PANTHER" id="PTHR34294:SF1">
    <property type="entry name" value="TRANSCRIPTIONAL REGULATOR LSRR"/>
    <property type="match status" value="1"/>
</dbReference>
<dbReference type="InterPro" id="IPR037171">
    <property type="entry name" value="NagB/RpiA_transferase-like"/>
</dbReference>
<dbReference type="InterPro" id="IPR051054">
    <property type="entry name" value="SorC_transcr_regulators"/>
</dbReference>
<proteinExistence type="inferred from homology"/>
<dbReference type="Proteomes" id="UP001628091">
    <property type="component" value="Unassembled WGS sequence"/>
</dbReference>
<organism evidence="6 7">
    <name type="scientific">Phyllobacterium phragmitis</name>
    <dbReference type="NCBI Taxonomy" id="2670329"/>
    <lineage>
        <taxon>Bacteria</taxon>
        <taxon>Pseudomonadati</taxon>
        <taxon>Pseudomonadota</taxon>
        <taxon>Alphaproteobacteria</taxon>
        <taxon>Hyphomicrobiales</taxon>
        <taxon>Phyllobacteriaceae</taxon>
        <taxon>Phyllobacterium</taxon>
    </lineage>
</organism>
<evidence type="ECO:0000313" key="7">
    <source>
        <dbReference type="Proteomes" id="UP001628091"/>
    </source>
</evidence>
<reference evidence="6 7" key="1">
    <citation type="submission" date="2024-10" db="EMBL/GenBank/DDBJ databases">
        <title>Isolation, draft genome sequencing and identification of Phyllobacterium sp. NSA23, isolated from leaf soil.</title>
        <authorList>
            <person name="Akita H."/>
        </authorList>
    </citation>
    <scope>NUCLEOTIDE SEQUENCE [LARGE SCALE GENOMIC DNA]</scope>
    <source>
        <strain evidence="6 7">NSA23</strain>
    </source>
</reference>
<dbReference type="Gene3D" id="1.10.10.10">
    <property type="entry name" value="Winged helix-like DNA-binding domain superfamily/Winged helix DNA-binding domain"/>
    <property type="match status" value="1"/>
</dbReference>
<evidence type="ECO:0000313" key="6">
    <source>
        <dbReference type="EMBL" id="GAB1584117.1"/>
    </source>
</evidence>
<keyword evidence="2" id="KW-0805">Transcription regulation</keyword>
<evidence type="ECO:0000259" key="5">
    <source>
        <dbReference type="Pfam" id="PF04198"/>
    </source>
</evidence>
<keyword evidence="3" id="KW-0238">DNA-binding</keyword>
<dbReference type="Pfam" id="PF04198">
    <property type="entry name" value="Sugar-bind"/>
    <property type="match status" value="1"/>
</dbReference>
<dbReference type="EMBL" id="BAAFZP010000002">
    <property type="protein sequence ID" value="GAB1584117.1"/>
    <property type="molecule type" value="Genomic_DNA"/>
</dbReference>
<comment type="caution">
    <text evidence="6">The sequence shown here is derived from an EMBL/GenBank/DDBJ whole genome shotgun (WGS) entry which is preliminary data.</text>
</comment>
<evidence type="ECO:0000256" key="4">
    <source>
        <dbReference type="ARBA" id="ARBA00023163"/>
    </source>
</evidence>